<evidence type="ECO:0000313" key="2">
    <source>
        <dbReference type="EnsemblPlants" id="Zm00001eb219000_P001"/>
    </source>
</evidence>
<feature type="region of interest" description="Disordered" evidence="1">
    <location>
        <begin position="22"/>
        <end position="74"/>
    </location>
</feature>
<dbReference type="EnsemblPlants" id="Zm00001eb219000_T001">
    <property type="protein sequence ID" value="Zm00001eb219000_P001"/>
    <property type="gene ID" value="Zm00001eb219000"/>
</dbReference>
<dbReference type="AlphaFoldDB" id="A0A804P9T9"/>
<evidence type="ECO:0000313" key="3">
    <source>
        <dbReference type="Proteomes" id="UP000007305"/>
    </source>
</evidence>
<dbReference type="Gramene" id="Zm00001eb219000_T001">
    <property type="protein sequence ID" value="Zm00001eb219000_P001"/>
    <property type="gene ID" value="Zm00001eb219000"/>
</dbReference>
<organism evidence="2 3">
    <name type="scientific">Zea mays</name>
    <name type="common">Maize</name>
    <dbReference type="NCBI Taxonomy" id="4577"/>
    <lineage>
        <taxon>Eukaryota</taxon>
        <taxon>Viridiplantae</taxon>
        <taxon>Streptophyta</taxon>
        <taxon>Embryophyta</taxon>
        <taxon>Tracheophyta</taxon>
        <taxon>Spermatophyta</taxon>
        <taxon>Magnoliopsida</taxon>
        <taxon>Liliopsida</taxon>
        <taxon>Poales</taxon>
        <taxon>Poaceae</taxon>
        <taxon>PACMAD clade</taxon>
        <taxon>Panicoideae</taxon>
        <taxon>Andropogonodae</taxon>
        <taxon>Andropogoneae</taxon>
        <taxon>Tripsacinae</taxon>
        <taxon>Zea</taxon>
    </lineage>
</organism>
<reference evidence="2" key="3">
    <citation type="submission" date="2021-05" db="UniProtKB">
        <authorList>
            <consortium name="EnsemblPlants"/>
        </authorList>
    </citation>
    <scope>IDENTIFICATION</scope>
    <source>
        <strain evidence="2">cv. B73</strain>
    </source>
</reference>
<name>A0A804P9T9_MAIZE</name>
<proteinExistence type="predicted"/>
<feature type="compositionally biased region" description="Basic and acidic residues" evidence="1">
    <location>
        <begin position="22"/>
        <end position="33"/>
    </location>
</feature>
<sequence>MQGPGQQLSGWRCHGFEGLGREAAESARTDQMDGHAAPRAVREGELGWAGGREAEERRVEEWESSGGCGQYRLG</sequence>
<reference evidence="3" key="1">
    <citation type="journal article" date="2009" name="Science">
        <title>The B73 maize genome: complexity, diversity, and dynamics.</title>
        <authorList>
            <person name="Schnable P.S."/>
            <person name="Ware D."/>
            <person name="Fulton R.S."/>
            <person name="Stein J.C."/>
            <person name="Wei F."/>
            <person name="Pasternak S."/>
            <person name="Liang C."/>
            <person name="Zhang J."/>
            <person name="Fulton L."/>
            <person name="Graves T.A."/>
            <person name="Minx P."/>
            <person name="Reily A.D."/>
            <person name="Courtney L."/>
            <person name="Kruchowski S.S."/>
            <person name="Tomlinson C."/>
            <person name="Strong C."/>
            <person name="Delehaunty K."/>
            <person name="Fronick C."/>
            <person name="Courtney B."/>
            <person name="Rock S.M."/>
            <person name="Belter E."/>
            <person name="Du F."/>
            <person name="Kim K."/>
            <person name="Abbott R.M."/>
            <person name="Cotton M."/>
            <person name="Levy A."/>
            <person name="Marchetto P."/>
            <person name="Ochoa K."/>
            <person name="Jackson S.M."/>
            <person name="Gillam B."/>
            <person name="Chen W."/>
            <person name="Yan L."/>
            <person name="Higginbotham J."/>
            <person name="Cardenas M."/>
            <person name="Waligorski J."/>
            <person name="Applebaum E."/>
            <person name="Phelps L."/>
            <person name="Falcone J."/>
            <person name="Kanchi K."/>
            <person name="Thane T."/>
            <person name="Scimone A."/>
            <person name="Thane N."/>
            <person name="Henke J."/>
            <person name="Wang T."/>
            <person name="Ruppert J."/>
            <person name="Shah N."/>
            <person name="Rotter K."/>
            <person name="Hodges J."/>
            <person name="Ingenthron E."/>
            <person name="Cordes M."/>
            <person name="Kohlberg S."/>
            <person name="Sgro J."/>
            <person name="Delgado B."/>
            <person name="Mead K."/>
            <person name="Chinwalla A."/>
            <person name="Leonard S."/>
            <person name="Crouse K."/>
            <person name="Collura K."/>
            <person name="Kudrna D."/>
            <person name="Currie J."/>
            <person name="He R."/>
            <person name="Angelova A."/>
            <person name="Rajasekar S."/>
            <person name="Mueller T."/>
            <person name="Lomeli R."/>
            <person name="Scara G."/>
            <person name="Ko A."/>
            <person name="Delaney K."/>
            <person name="Wissotski M."/>
            <person name="Lopez G."/>
            <person name="Campos D."/>
            <person name="Braidotti M."/>
            <person name="Ashley E."/>
            <person name="Golser W."/>
            <person name="Kim H."/>
            <person name="Lee S."/>
            <person name="Lin J."/>
            <person name="Dujmic Z."/>
            <person name="Kim W."/>
            <person name="Talag J."/>
            <person name="Zuccolo A."/>
            <person name="Fan C."/>
            <person name="Sebastian A."/>
            <person name="Kramer M."/>
            <person name="Spiegel L."/>
            <person name="Nascimento L."/>
            <person name="Zutavern T."/>
            <person name="Miller B."/>
            <person name="Ambroise C."/>
            <person name="Muller S."/>
            <person name="Spooner W."/>
            <person name="Narechania A."/>
            <person name="Ren L."/>
            <person name="Wei S."/>
            <person name="Kumari S."/>
            <person name="Faga B."/>
            <person name="Levy M.J."/>
            <person name="McMahan L."/>
            <person name="Van Buren P."/>
            <person name="Vaughn M.W."/>
            <person name="Ying K."/>
            <person name="Yeh C.-T."/>
            <person name="Emrich S.J."/>
            <person name="Jia Y."/>
            <person name="Kalyanaraman A."/>
            <person name="Hsia A.-P."/>
            <person name="Barbazuk W.B."/>
            <person name="Baucom R.S."/>
            <person name="Brutnell T.P."/>
            <person name="Carpita N.C."/>
            <person name="Chaparro C."/>
            <person name="Chia J.-M."/>
            <person name="Deragon J.-M."/>
            <person name="Estill J.C."/>
            <person name="Fu Y."/>
            <person name="Jeddeloh J.A."/>
            <person name="Han Y."/>
            <person name="Lee H."/>
            <person name="Li P."/>
            <person name="Lisch D.R."/>
            <person name="Liu S."/>
            <person name="Liu Z."/>
            <person name="Nagel D.H."/>
            <person name="McCann M.C."/>
            <person name="SanMiguel P."/>
            <person name="Myers A.M."/>
            <person name="Nettleton D."/>
            <person name="Nguyen J."/>
            <person name="Penning B.W."/>
            <person name="Ponnala L."/>
            <person name="Schneider K.L."/>
            <person name="Schwartz D.C."/>
            <person name="Sharma A."/>
            <person name="Soderlund C."/>
            <person name="Springer N.M."/>
            <person name="Sun Q."/>
            <person name="Wang H."/>
            <person name="Waterman M."/>
            <person name="Westerman R."/>
            <person name="Wolfgruber T.K."/>
            <person name="Yang L."/>
            <person name="Yu Y."/>
            <person name="Zhang L."/>
            <person name="Zhou S."/>
            <person name="Zhu Q."/>
            <person name="Bennetzen J.L."/>
            <person name="Dawe R.K."/>
            <person name="Jiang J."/>
            <person name="Jiang N."/>
            <person name="Presting G.G."/>
            <person name="Wessler S.R."/>
            <person name="Aluru S."/>
            <person name="Martienssen R.A."/>
            <person name="Clifton S.W."/>
            <person name="McCombie W.R."/>
            <person name="Wing R.A."/>
            <person name="Wilson R.K."/>
        </authorList>
    </citation>
    <scope>NUCLEOTIDE SEQUENCE [LARGE SCALE GENOMIC DNA]</scope>
    <source>
        <strain evidence="3">cv. B73</strain>
    </source>
</reference>
<dbReference type="Proteomes" id="UP000007305">
    <property type="component" value="Chromosome 5"/>
</dbReference>
<accession>A0A804P9T9</accession>
<reference evidence="2" key="2">
    <citation type="submission" date="2019-07" db="EMBL/GenBank/DDBJ databases">
        <authorList>
            <person name="Seetharam A."/>
            <person name="Woodhouse M."/>
            <person name="Cannon E."/>
        </authorList>
    </citation>
    <scope>NUCLEOTIDE SEQUENCE [LARGE SCALE GENOMIC DNA]</scope>
    <source>
        <strain evidence="2">cv. B73</strain>
    </source>
</reference>
<feature type="compositionally biased region" description="Basic and acidic residues" evidence="1">
    <location>
        <begin position="52"/>
        <end position="61"/>
    </location>
</feature>
<protein>
    <submittedName>
        <fullName evidence="2">Uncharacterized protein</fullName>
    </submittedName>
</protein>
<evidence type="ECO:0000256" key="1">
    <source>
        <dbReference type="SAM" id="MobiDB-lite"/>
    </source>
</evidence>
<keyword evidence="3" id="KW-1185">Reference proteome</keyword>
<dbReference type="InParanoid" id="A0A804P9T9"/>